<dbReference type="SUPFAM" id="SSF57756">
    <property type="entry name" value="Retrovirus zinc finger-like domains"/>
    <property type="match status" value="1"/>
</dbReference>
<dbReference type="InterPro" id="IPR036875">
    <property type="entry name" value="Znf_CCHC_sf"/>
</dbReference>
<evidence type="ECO:0000256" key="2">
    <source>
        <dbReference type="SAM" id="MobiDB-lite"/>
    </source>
</evidence>
<proteinExistence type="predicted"/>
<dbReference type="Gene3D" id="4.10.60.10">
    <property type="entry name" value="Zinc finger, CCHC-type"/>
    <property type="match status" value="1"/>
</dbReference>
<sequence>WADLNDAVIAGAQVSCDTEEKLEQLKGIKQKLKDTIKAYTNRFDTCAKIIKNYVRSIKKRQWYIQELQEPFREKVEMQYFETYDQAKKWALKMKKYKESSTAKLDIENLTAAFGALKICCIDQNPDQNNRINKIESSIKELMKVINNLKESKLSVNQQNQSSNNSTQNPNNNTWSENNRSSRCYECNQPGHISKDCPNRSSQPQSHNQWNTARKNQSVGSEVRGVNIHYFEVAKTKKIKGGRRRIVIRYKKSWEKKAN</sequence>
<dbReference type="InterPro" id="IPR001878">
    <property type="entry name" value="Znf_CCHC"/>
</dbReference>
<feature type="region of interest" description="Disordered" evidence="2">
    <location>
        <begin position="153"/>
        <end position="180"/>
    </location>
</feature>
<comment type="caution">
    <text evidence="4">The sequence shown here is derived from an EMBL/GenBank/DDBJ whole genome shotgun (WGS) entry which is preliminary data.</text>
</comment>
<dbReference type="Proteomes" id="UP000789901">
    <property type="component" value="Unassembled WGS sequence"/>
</dbReference>
<evidence type="ECO:0000256" key="1">
    <source>
        <dbReference type="PROSITE-ProRule" id="PRU00047"/>
    </source>
</evidence>
<dbReference type="Pfam" id="PF00098">
    <property type="entry name" value="zf-CCHC"/>
    <property type="match status" value="1"/>
</dbReference>
<gene>
    <name evidence="4" type="ORF">GMARGA_LOCUS12137</name>
</gene>
<keyword evidence="1" id="KW-0479">Metal-binding</keyword>
<feature type="compositionally biased region" description="Polar residues" evidence="2">
    <location>
        <begin position="198"/>
        <end position="218"/>
    </location>
</feature>
<feature type="compositionally biased region" description="Low complexity" evidence="2">
    <location>
        <begin position="154"/>
        <end position="172"/>
    </location>
</feature>
<keyword evidence="5" id="KW-1185">Reference proteome</keyword>
<dbReference type="SMART" id="SM00343">
    <property type="entry name" value="ZnF_C2HC"/>
    <property type="match status" value="1"/>
</dbReference>
<feature type="domain" description="CCHC-type" evidence="3">
    <location>
        <begin position="182"/>
        <end position="198"/>
    </location>
</feature>
<name>A0ABN7V0J6_GIGMA</name>
<dbReference type="PROSITE" id="PS50158">
    <property type="entry name" value="ZF_CCHC"/>
    <property type="match status" value="1"/>
</dbReference>
<feature type="non-terminal residue" evidence="4">
    <location>
        <position position="1"/>
    </location>
</feature>
<evidence type="ECO:0000313" key="5">
    <source>
        <dbReference type="Proteomes" id="UP000789901"/>
    </source>
</evidence>
<evidence type="ECO:0000259" key="3">
    <source>
        <dbReference type="PROSITE" id="PS50158"/>
    </source>
</evidence>
<keyword evidence="1" id="KW-0863">Zinc-finger</keyword>
<dbReference type="EMBL" id="CAJVQB010007330">
    <property type="protein sequence ID" value="CAG8701255.1"/>
    <property type="molecule type" value="Genomic_DNA"/>
</dbReference>
<accession>A0ABN7V0J6</accession>
<keyword evidence="1" id="KW-0862">Zinc</keyword>
<reference evidence="4 5" key="1">
    <citation type="submission" date="2021-06" db="EMBL/GenBank/DDBJ databases">
        <authorList>
            <person name="Kallberg Y."/>
            <person name="Tangrot J."/>
            <person name="Rosling A."/>
        </authorList>
    </citation>
    <scope>NUCLEOTIDE SEQUENCE [LARGE SCALE GENOMIC DNA]</scope>
    <source>
        <strain evidence="4 5">120-4 pot B 10/14</strain>
    </source>
</reference>
<protein>
    <submittedName>
        <fullName evidence="4">27176_t:CDS:1</fullName>
    </submittedName>
</protein>
<evidence type="ECO:0000313" key="4">
    <source>
        <dbReference type="EMBL" id="CAG8701255.1"/>
    </source>
</evidence>
<organism evidence="4 5">
    <name type="scientific">Gigaspora margarita</name>
    <dbReference type="NCBI Taxonomy" id="4874"/>
    <lineage>
        <taxon>Eukaryota</taxon>
        <taxon>Fungi</taxon>
        <taxon>Fungi incertae sedis</taxon>
        <taxon>Mucoromycota</taxon>
        <taxon>Glomeromycotina</taxon>
        <taxon>Glomeromycetes</taxon>
        <taxon>Diversisporales</taxon>
        <taxon>Gigasporaceae</taxon>
        <taxon>Gigaspora</taxon>
    </lineage>
</organism>
<feature type="region of interest" description="Disordered" evidence="2">
    <location>
        <begin position="193"/>
        <end position="218"/>
    </location>
</feature>